<proteinExistence type="predicted"/>
<dbReference type="GO" id="GO:0000156">
    <property type="term" value="F:phosphorelay response regulator activity"/>
    <property type="evidence" value="ECO:0007669"/>
    <property type="project" value="TreeGrafter"/>
</dbReference>
<keyword evidence="8" id="KW-0812">Transmembrane</keyword>
<evidence type="ECO:0000256" key="8">
    <source>
        <dbReference type="SAM" id="Phobius"/>
    </source>
</evidence>
<evidence type="ECO:0000256" key="1">
    <source>
        <dbReference type="ARBA" id="ARBA00000085"/>
    </source>
</evidence>
<dbReference type="Gene3D" id="3.30.565.10">
    <property type="entry name" value="Histidine kinase-like ATPase, C-terminal domain"/>
    <property type="match status" value="1"/>
</dbReference>
<feature type="transmembrane region" description="Helical" evidence="8">
    <location>
        <begin position="41"/>
        <end position="64"/>
    </location>
</feature>
<dbReference type="Pfam" id="PF02518">
    <property type="entry name" value="HATPase_c"/>
    <property type="match status" value="1"/>
</dbReference>
<evidence type="ECO:0000313" key="11">
    <source>
        <dbReference type="Proteomes" id="UP000248795"/>
    </source>
</evidence>
<evidence type="ECO:0000256" key="2">
    <source>
        <dbReference type="ARBA" id="ARBA00012438"/>
    </source>
</evidence>
<evidence type="ECO:0000256" key="6">
    <source>
        <dbReference type="ARBA" id="ARBA00022840"/>
    </source>
</evidence>
<dbReference type="GO" id="GO:0007234">
    <property type="term" value="P:osmosensory signaling via phosphorelay pathway"/>
    <property type="evidence" value="ECO:0007669"/>
    <property type="project" value="TreeGrafter"/>
</dbReference>
<keyword evidence="11" id="KW-1185">Reference proteome</keyword>
<evidence type="ECO:0000256" key="5">
    <source>
        <dbReference type="ARBA" id="ARBA00022777"/>
    </source>
</evidence>
<evidence type="ECO:0000256" key="4">
    <source>
        <dbReference type="ARBA" id="ARBA00022741"/>
    </source>
</evidence>
<keyword evidence="4" id="KW-0547">Nucleotide-binding</keyword>
<keyword evidence="8" id="KW-0472">Membrane</keyword>
<dbReference type="EC" id="2.7.13.3" evidence="2"/>
<keyword evidence="7" id="KW-0902">Two-component regulatory system</keyword>
<keyword evidence="6" id="KW-0067">ATP-binding</keyword>
<dbReference type="PROSITE" id="PS50109">
    <property type="entry name" value="HIS_KIN"/>
    <property type="match status" value="1"/>
</dbReference>
<accession>A0A2W2BF32</accession>
<evidence type="ECO:0000313" key="10">
    <source>
        <dbReference type="EMBL" id="PZF78834.1"/>
    </source>
</evidence>
<feature type="transmembrane region" description="Helical" evidence="8">
    <location>
        <begin position="12"/>
        <end position="35"/>
    </location>
</feature>
<name>A0A2W2BF32_9HYPH</name>
<dbReference type="InterPro" id="IPR003594">
    <property type="entry name" value="HATPase_dom"/>
</dbReference>
<dbReference type="AlphaFoldDB" id="A0A2W2BF32"/>
<keyword evidence="5" id="KW-0418">Kinase</keyword>
<dbReference type="InterPro" id="IPR005467">
    <property type="entry name" value="His_kinase_dom"/>
</dbReference>
<gene>
    <name evidence="10" type="ORF">DK847_03300</name>
</gene>
<keyword evidence="3" id="KW-0808">Transferase</keyword>
<dbReference type="GO" id="GO:0005524">
    <property type="term" value="F:ATP binding"/>
    <property type="evidence" value="ECO:0007669"/>
    <property type="project" value="UniProtKB-KW"/>
</dbReference>
<evidence type="ECO:0000256" key="7">
    <source>
        <dbReference type="ARBA" id="ARBA00023012"/>
    </source>
</evidence>
<comment type="catalytic activity">
    <reaction evidence="1">
        <text>ATP + protein L-histidine = ADP + protein N-phospho-L-histidine.</text>
        <dbReference type="EC" id="2.7.13.3"/>
    </reaction>
</comment>
<sequence>MRLPAGIEPEKLPVLAALAAAAGFTLLLAGAVAVYATVDGLGALLIAVFVLAALGLAASGWFAYWRSLASSSPSHFTVERRSPLRNAGQDSPSHRLLEAVAVEVRSSATMLNGFAEVLPAAGDDEARRQLVEGSRSLLAFAAQLHDFIRFERGRLRLKTDQVDAAELVEAALARCNGAAEAAGTSIDTRIPPGIELSCDAARIGQAVESLVTWALRSSAPGGLIDVSFARLADGGLAIDIASRAEAAGAAQPRDRLFEPQLSITGLKGFALPIARRVALLHAGEVTAVSNPGEGTRARLTLPAARVAWPDQHRTARAA</sequence>
<evidence type="ECO:0000259" key="9">
    <source>
        <dbReference type="PROSITE" id="PS50109"/>
    </source>
</evidence>
<feature type="domain" description="Histidine kinase" evidence="9">
    <location>
        <begin position="99"/>
        <end position="305"/>
    </location>
</feature>
<dbReference type="Proteomes" id="UP000248795">
    <property type="component" value="Unassembled WGS sequence"/>
</dbReference>
<dbReference type="EMBL" id="QKVK01000001">
    <property type="protein sequence ID" value="PZF78834.1"/>
    <property type="molecule type" value="Genomic_DNA"/>
</dbReference>
<evidence type="ECO:0000256" key="3">
    <source>
        <dbReference type="ARBA" id="ARBA00022679"/>
    </source>
</evidence>
<dbReference type="PANTHER" id="PTHR42878">
    <property type="entry name" value="TWO-COMPONENT HISTIDINE KINASE"/>
    <property type="match status" value="1"/>
</dbReference>
<dbReference type="InterPro" id="IPR050351">
    <property type="entry name" value="BphY/WalK/GraS-like"/>
</dbReference>
<dbReference type="SUPFAM" id="SSF55874">
    <property type="entry name" value="ATPase domain of HSP90 chaperone/DNA topoisomerase II/histidine kinase"/>
    <property type="match status" value="1"/>
</dbReference>
<keyword evidence="8" id="KW-1133">Transmembrane helix</keyword>
<dbReference type="PANTHER" id="PTHR42878:SF7">
    <property type="entry name" value="SENSOR HISTIDINE KINASE GLRK"/>
    <property type="match status" value="1"/>
</dbReference>
<comment type="caution">
    <text evidence="10">The sequence shown here is derived from an EMBL/GenBank/DDBJ whole genome shotgun (WGS) entry which is preliminary data.</text>
</comment>
<dbReference type="GO" id="GO:0030295">
    <property type="term" value="F:protein kinase activator activity"/>
    <property type="evidence" value="ECO:0007669"/>
    <property type="project" value="TreeGrafter"/>
</dbReference>
<protein>
    <recommendedName>
        <fullName evidence="2">histidine kinase</fullName>
        <ecNumber evidence="2">2.7.13.3</ecNumber>
    </recommendedName>
</protein>
<dbReference type="InterPro" id="IPR036890">
    <property type="entry name" value="HATPase_C_sf"/>
</dbReference>
<organism evidence="10 11">
    <name type="scientific">Aestuariivirga litoralis</name>
    <dbReference type="NCBI Taxonomy" id="2650924"/>
    <lineage>
        <taxon>Bacteria</taxon>
        <taxon>Pseudomonadati</taxon>
        <taxon>Pseudomonadota</taxon>
        <taxon>Alphaproteobacteria</taxon>
        <taxon>Hyphomicrobiales</taxon>
        <taxon>Aestuariivirgaceae</taxon>
        <taxon>Aestuariivirga</taxon>
    </lineage>
</organism>
<dbReference type="GO" id="GO:0004673">
    <property type="term" value="F:protein histidine kinase activity"/>
    <property type="evidence" value="ECO:0007669"/>
    <property type="project" value="UniProtKB-EC"/>
</dbReference>
<reference evidence="11" key="1">
    <citation type="submission" date="2018-06" db="EMBL/GenBank/DDBJ databases">
        <title>Aestuariibacter litoralis strain KCTC 52945T.</title>
        <authorList>
            <person name="Li X."/>
            <person name="Salam N."/>
            <person name="Li J.-L."/>
            <person name="Chen Y.-M."/>
            <person name="Yang Z.-W."/>
            <person name="Zhang L.-Y."/>
            <person name="Han M.-X."/>
            <person name="Xiao M."/>
            <person name="Li W.-J."/>
        </authorList>
    </citation>
    <scope>NUCLEOTIDE SEQUENCE [LARGE SCALE GENOMIC DNA]</scope>
    <source>
        <strain evidence="11">KCTC 52945</strain>
    </source>
</reference>
<dbReference type="RefSeq" id="WP_111196162.1">
    <property type="nucleotide sequence ID" value="NZ_QKVK01000001.1"/>
</dbReference>